<dbReference type="STRING" id="537013.CLOSTMETH_01793"/>
<reference evidence="1 2" key="2">
    <citation type="submission" date="2009-02" db="EMBL/GenBank/DDBJ databases">
        <title>Draft genome sequence of Clostridium methylpentosum (DSM 5476).</title>
        <authorList>
            <person name="Sudarsanam P."/>
            <person name="Ley R."/>
            <person name="Guruge J."/>
            <person name="Turnbaugh P.J."/>
            <person name="Mahowald M."/>
            <person name="Liep D."/>
            <person name="Gordon J."/>
        </authorList>
    </citation>
    <scope>NUCLEOTIDE SEQUENCE [LARGE SCALE GENOMIC DNA]</scope>
    <source>
        <strain evidence="1 2">DSM 5476</strain>
    </source>
</reference>
<comment type="caution">
    <text evidence="1">The sequence shown here is derived from an EMBL/GenBank/DDBJ whole genome shotgun (WGS) entry which is preliminary data.</text>
</comment>
<evidence type="ECO:0008006" key="3">
    <source>
        <dbReference type="Google" id="ProtNLM"/>
    </source>
</evidence>
<dbReference type="EMBL" id="ACEC01000060">
    <property type="protein sequence ID" value="EEG30580.1"/>
    <property type="molecule type" value="Genomic_DNA"/>
</dbReference>
<evidence type="ECO:0000313" key="1">
    <source>
        <dbReference type="EMBL" id="EEG30580.1"/>
    </source>
</evidence>
<dbReference type="Proteomes" id="UP000003340">
    <property type="component" value="Unassembled WGS sequence"/>
</dbReference>
<sequence>MEQIAQLMEEVFAQGGVFRFRPTGRSMLPMLRERRDTVLLCSPAKRPPRKYDVVLYRRDNGQFWLHRIVGQEDGGGFSLCGDNQYRVERGVRPEQIAGVLIKFTRGKREIAVDSPLYRGYAAVWTACRPLRSAAIRELHWVRRVFFRRGSAQRK</sequence>
<dbReference type="AlphaFoldDB" id="C0ED67"/>
<protein>
    <recommendedName>
        <fullName evidence="3">Peptidase S24-like protein</fullName>
    </recommendedName>
</protein>
<reference evidence="1 2" key="1">
    <citation type="submission" date="2009-01" db="EMBL/GenBank/DDBJ databases">
        <authorList>
            <person name="Fulton L."/>
            <person name="Clifton S."/>
            <person name="Fulton B."/>
            <person name="Xu J."/>
            <person name="Minx P."/>
            <person name="Pepin K.H."/>
            <person name="Johnson M."/>
            <person name="Bhonagiri V."/>
            <person name="Nash W.E."/>
            <person name="Mardis E.R."/>
            <person name="Wilson R.K."/>
        </authorList>
    </citation>
    <scope>NUCLEOTIDE SEQUENCE [LARGE SCALE GENOMIC DNA]</scope>
    <source>
        <strain evidence="1 2">DSM 5476</strain>
    </source>
</reference>
<dbReference type="HOGENOM" id="CLU_126496_0_0_9"/>
<dbReference type="eggNOG" id="COG0681">
    <property type="taxonomic scope" value="Bacteria"/>
</dbReference>
<organism evidence="1 2">
    <name type="scientific">[Clostridium] methylpentosum DSM 5476</name>
    <dbReference type="NCBI Taxonomy" id="537013"/>
    <lineage>
        <taxon>Bacteria</taxon>
        <taxon>Bacillati</taxon>
        <taxon>Bacillota</taxon>
        <taxon>Clostridia</taxon>
        <taxon>Eubacteriales</taxon>
        <taxon>Oscillospiraceae</taxon>
        <taxon>Oscillospiraceae incertae sedis</taxon>
    </lineage>
</organism>
<accession>C0ED67</accession>
<evidence type="ECO:0000313" key="2">
    <source>
        <dbReference type="Proteomes" id="UP000003340"/>
    </source>
</evidence>
<gene>
    <name evidence="1" type="ORF">CLOSTMETH_01793</name>
</gene>
<dbReference type="CDD" id="cd06462">
    <property type="entry name" value="Peptidase_S24_S26"/>
    <property type="match status" value="1"/>
</dbReference>
<proteinExistence type="predicted"/>
<name>C0ED67_9FIRM</name>
<keyword evidence="2" id="KW-1185">Reference proteome</keyword>